<dbReference type="InterPro" id="IPR045069">
    <property type="entry name" value="MATE_euk"/>
</dbReference>
<evidence type="ECO:0000313" key="9">
    <source>
        <dbReference type="Proteomes" id="UP000008063"/>
    </source>
</evidence>
<dbReference type="OrthoDB" id="2126698at2759"/>
<evidence type="ECO:0000256" key="4">
    <source>
        <dbReference type="ARBA" id="ARBA00022989"/>
    </source>
</evidence>
<dbReference type="PANTHER" id="PTHR11206">
    <property type="entry name" value="MULTIDRUG RESISTANCE PROTEIN"/>
    <property type="match status" value="1"/>
</dbReference>
<evidence type="ECO:0000256" key="6">
    <source>
        <dbReference type="SAM" id="MobiDB-lite"/>
    </source>
</evidence>
<feature type="transmembrane region" description="Helical" evidence="7">
    <location>
        <begin position="625"/>
        <end position="648"/>
    </location>
</feature>
<evidence type="ECO:0000256" key="2">
    <source>
        <dbReference type="ARBA" id="ARBA00010199"/>
    </source>
</evidence>
<keyword evidence="4 7" id="KW-1133">Transmembrane helix</keyword>
<dbReference type="STRING" id="936435.F8PFI7"/>
<dbReference type="NCBIfam" id="TIGR00797">
    <property type="entry name" value="matE"/>
    <property type="match status" value="1"/>
</dbReference>
<evidence type="ECO:0000256" key="1">
    <source>
        <dbReference type="ARBA" id="ARBA00004141"/>
    </source>
</evidence>
<feature type="transmembrane region" description="Helical" evidence="7">
    <location>
        <begin position="597"/>
        <end position="619"/>
    </location>
</feature>
<dbReference type="AlphaFoldDB" id="F8PFI7"/>
<organism evidence="9">
    <name type="scientific">Serpula lacrymans var. lacrymans (strain S7.3)</name>
    <name type="common">Dry rot fungus</name>
    <dbReference type="NCBI Taxonomy" id="936435"/>
    <lineage>
        <taxon>Eukaryota</taxon>
        <taxon>Fungi</taxon>
        <taxon>Dikarya</taxon>
        <taxon>Basidiomycota</taxon>
        <taxon>Agaricomycotina</taxon>
        <taxon>Agaricomycetes</taxon>
        <taxon>Agaricomycetidae</taxon>
        <taxon>Boletales</taxon>
        <taxon>Coniophorineae</taxon>
        <taxon>Serpulaceae</taxon>
        <taxon>Serpula</taxon>
    </lineage>
</organism>
<dbReference type="GO" id="GO:0042910">
    <property type="term" value="F:xenobiotic transmembrane transporter activity"/>
    <property type="evidence" value="ECO:0007669"/>
    <property type="project" value="InterPro"/>
</dbReference>
<comment type="similarity">
    <text evidence="2">Belongs to the multi antimicrobial extrusion (MATE) (TC 2.A.66.1) family.</text>
</comment>
<dbReference type="InParanoid" id="F8PFI7"/>
<evidence type="ECO:0008006" key="10">
    <source>
        <dbReference type="Google" id="ProtNLM"/>
    </source>
</evidence>
<protein>
    <recommendedName>
        <fullName evidence="10">MATE efflux family protein</fullName>
    </recommendedName>
</protein>
<evidence type="ECO:0000313" key="8">
    <source>
        <dbReference type="EMBL" id="EGO05276.1"/>
    </source>
</evidence>
<evidence type="ECO:0000256" key="3">
    <source>
        <dbReference type="ARBA" id="ARBA00022692"/>
    </source>
</evidence>
<dbReference type="OMA" id="FSHIQEH"/>
<feature type="transmembrane region" description="Helical" evidence="7">
    <location>
        <begin position="524"/>
        <end position="545"/>
    </location>
</feature>
<dbReference type="EMBL" id="GL945474">
    <property type="protein sequence ID" value="EGO05276.1"/>
    <property type="molecule type" value="Genomic_DNA"/>
</dbReference>
<dbReference type="eggNOG" id="KOG1347">
    <property type="taxonomic scope" value="Eukaryota"/>
</dbReference>
<dbReference type="Pfam" id="PF01554">
    <property type="entry name" value="MatE"/>
    <property type="match status" value="2"/>
</dbReference>
<dbReference type="HOGENOM" id="CLU_012893_1_2_1"/>
<dbReference type="Proteomes" id="UP000008063">
    <property type="component" value="Unassembled WGS sequence"/>
</dbReference>
<dbReference type="GO" id="GO:0015297">
    <property type="term" value="F:antiporter activity"/>
    <property type="evidence" value="ECO:0007669"/>
    <property type="project" value="InterPro"/>
</dbReference>
<dbReference type="InterPro" id="IPR002528">
    <property type="entry name" value="MATE_fam"/>
</dbReference>
<feature type="transmembrane region" description="Helical" evidence="7">
    <location>
        <begin position="400"/>
        <end position="422"/>
    </location>
</feature>
<feature type="region of interest" description="Disordered" evidence="6">
    <location>
        <begin position="682"/>
        <end position="702"/>
    </location>
</feature>
<dbReference type="GO" id="GO:1990961">
    <property type="term" value="P:xenobiotic detoxification by transmembrane export across the plasma membrane"/>
    <property type="evidence" value="ECO:0007669"/>
    <property type="project" value="InterPro"/>
</dbReference>
<sequence>MEIEQQISVTQLHASVSPANISNDIQSITDPSTALQAFLSDEHETIKPSGDANNVPESLDVHQLQAQVTGIVETEGRALVVAALTDPEYIDVHQLESQAIHMIETEGRTLLVSYASRIPIVGRFISTRISGTAVATTADGKQTEVNVDIADVEGLVSETSPLLGEALRAGKDPKGYAEKRIKALVVTLTGPIMSRVPDIEAYGDNNSDNQSLLLQLFIEVFVLSKYAGPLFFSHIQEHSLAVAPTVSLGHLSTTTLAASTIGTMAASITGHSIIQGFISALDGLLASAGSDHHLATVWCLRTALITAIVLMPIVQLWFQAESLLLQIGQDPEVASLASQFLRFTAIGLPSYAFNEIAKRYLISQDLSSVHTRILTMTAPLNMLLNYLLVDGPESFRLGFVGAPVSTAISHNLISILLFFYILKRVVTKREELFARSSPPPPFFHGMYDLLVAGISGVARSASQLWSKDLGGLAASMLGPIALATQAILLTTATTLHQAPRALSSSSSNRVKKLLGRGDVVRARIATLVSFVATVFGVLTLSNVLLASADSWGELFNNDPAVLQNVASVLPFIALFQAVHGLGAWVDGMLGALGKTAIYPALNASSDYFVGIPLGLYLAFGRHWGLSGLWAGLIASLTYSLVVAAIVLLTSSWSSRDKNTREAEEDEPDYKIEELQLANDAAPETVLNKSEPEGVYDKEANYL</sequence>
<proteinExistence type="inferred from homology"/>
<dbReference type="GO" id="GO:0016020">
    <property type="term" value="C:membrane"/>
    <property type="evidence" value="ECO:0007669"/>
    <property type="project" value="UniProtKB-SubCell"/>
</dbReference>
<dbReference type="CDD" id="cd13132">
    <property type="entry name" value="MATE_eukaryotic"/>
    <property type="match status" value="1"/>
</dbReference>
<accession>F8PFI7</accession>
<name>F8PFI7_SERL3</name>
<keyword evidence="9" id="KW-1185">Reference proteome</keyword>
<comment type="subcellular location">
    <subcellularLocation>
        <location evidence="1">Membrane</location>
        <topology evidence="1">Multi-pass membrane protein</topology>
    </subcellularLocation>
</comment>
<feature type="transmembrane region" description="Helical" evidence="7">
    <location>
        <begin position="565"/>
        <end position="585"/>
    </location>
</feature>
<gene>
    <name evidence="8" type="ORF">SERLA73DRAFT_68905</name>
</gene>
<keyword evidence="3 7" id="KW-0812">Transmembrane</keyword>
<reference evidence="9" key="1">
    <citation type="journal article" date="2011" name="Science">
        <title>The plant cell wall-decomposing machinery underlies the functional diversity of forest fungi.</title>
        <authorList>
            <person name="Eastwood D.C."/>
            <person name="Floudas D."/>
            <person name="Binder M."/>
            <person name="Majcherczyk A."/>
            <person name="Schneider P."/>
            <person name="Aerts A."/>
            <person name="Asiegbu F.O."/>
            <person name="Baker S.E."/>
            <person name="Barry K."/>
            <person name="Bendiksby M."/>
            <person name="Blumentritt M."/>
            <person name="Coutinho P.M."/>
            <person name="Cullen D."/>
            <person name="de Vries R.P."/>
            <person name="Gathman A."/>
            <person name="Goodell B."/>
            <person name="Henrissat B."/>
            <person name="Ihrmark K."/>
            <person name="Kauserud H."/>
            <person name="Kohler A."/>
            <person name="LaButti K."/>
            <person name="Lapidus A."/>
            <person name="Lavin J.L."/>
            <person name="Lee Y.-H."/>
            <person name="Lindquist E."/>
            <person name="Lilly W."/>
            <person name="Lucas S."/>
            <person name="Morin E."/>
            <person name="Murat C."/>
            <person name="Oguiza J.A."/>
            <person name="Park J."/>
            <person name="Pisabarro A.G."/>
            <person name="Riley R."/>
            <person name="Rosling A."/>
            <person name="Salamov A."/>
            <person name="Schmidt O."/>
            <person name="Schmutz J."/>
            <person name="Skrede I."/>
            <person name="Stenlid J."/>
            <person name="Wiebenga A."/>
            <person name="Xie X."/>
            <person name="Kuees U."/>
            <person name="Hibbett D.S."/>
            <person name="Hoffmeister D."/>
            <person name="Hoegberg N."/>
            <person name="Martin F."/>
            <person name="Grigoriev I.V."/>
            <person name="Watkinson S.C."/>
        </authorList>
    </citation>
    <scope>NUCLEOTIDE SEQUENCE [LARGE SCALE GENOMIC DNA]</scope>
    <source>
        <strain evidence="9">strain S7.3</strain>
    </source>
</reference>
<keyword evidence="5 7" id="KW-0472">Membrane</keyword>
<dbReference type="FunCoup" id="F8PFI7">
    <property type="interactions" value="103"/>
</dbReference>
<evidence type="ECO:0000256" key="5">
    <source>
        <dbReference type="ARBA" id="ARBA00023136"/>
    </source>
</evidence>
<evidence type="ECO:0000256" key="7">
    <source>
        <dbReference type="SAM" id="Phobius"/>
    </source>
</evidence>
<feature type="compositionally biased region" description="Basic and acidic residues" evidence="6">
    <location>
        <begin position="689"/>
        <end position="702"/>
    </location>
</feature>